<evidence type="ECO:0000313" key="1">
    <source>
        <dbReference type="EMBL" id="GGC28436.1"/>
    </source>
</evidence>
<reference evidence="2" key="1">
    <citation type="journal article" date="2019" name="Int. J. Syst. Evol. Microbiol.">
        <title>The Global Catalogue of Microorganisms (GCM) 10K type strain sequencing project: providing services to taxonomists for standard genome sequencing and annotation.</title>
        <authorList>
            <consortium name="The Broad Institute Genomics Platform"/>
            <consortium name="The Broad Institute Genome Sequencing Center for Infectious Disease"/>
            <person name="Wu L."/>
            <person name="Ma J."/>
        </authorList>
    </citation>
    <scope>NUCLEOTIDE SEQUENCE [LARGE SCALE GENOMIC DNA]</scope>
    <source>
        <strain evidence="2">CGMCC 1.10832</strain>
    </source>
</reference>
<accession>A0ABQ1LR46</accession>
<dbReference type="Proteomes" id="UP000636010">
    <property type="component" value="Unassembled WGS sequence"/>
</dbReference>
<evidence type="ECO:0000313" key="2">
    <source>
        <dbReference type="Proteomes" id="UP000636010"/>
    </source>
</evidence>
<name>A0ABQ1LR46_9BACT</name>
<keyword evidence="2" id="KW-1185">Reference proteome</keyword>
<dbReference type="EMBL" id="BMEC01000003">
    <property type="protein sequence ID" value="GGC28436.1"/>
    <property type="molecule type" value="Genomic_DNA"/>
</dbReference>
<dbReference type="InterPro" id="IPR018673">
    <property type="entry name" value="DUF2141"/>
</dbReference>
<organism evidence="1 2">
    <name type="scientific">Marivirga lumbricoides</name>
    <dbReference type="NCBI Taxonomy" id="1046115"/>
    <lineage>
        <taxon>Bacteria</taxon>
        <taxon>Pseudomonadati</taxon>
        <taxon>Bacteroidota</taxon>
        <taxon>Cytophagia</taxon>
        <taxon>Cytophagales</taxon>
        <taxon>Marivirgaceae</taxon>
        <taxon>Marivirga</taxon>
    </lineage>
</organism>
<sequence>MLYAILIAFQMIISGNNLNAETGTIKVQVKEFRNTEGHLLVSLFNSSEHFPDKGEKAFRTKKVKVNKKVHEVVFEDVPYGEYAVIFLHDENDNEDMDTNFVGAPKEGYGTSNDAVNTFSAPKYEEAKFTLNSSTKNLSLKIFY</sequence>
<protein>
    <recommendedName>
        <fullName evidence="3">DUF2141 domain-containing protein</fullName>
    </recommendedName>
</protein>
<dbReference type="Pfam" id="PF09912">
    <property type="entry name" value="DUF2141"/>
    <property type="match status" value="1"/>
</dbReference>
<comment type="caution">
    <text evidence="1">The sequence shown here is derived from an EMBL/GenBank/DDBJ whole genome shotgun (WGS) entry which is preliminary data.</text>
</comment>
<gene>
    <name evidence="1" type="ORF">GCM10011506_12280</name>
</gene>
<evidence type="ECO:0008006" key="3">
    <source>
        <dbReference type="Google" id="ProtNLM"/>
    </source>
</evidence>
<proteinExistence type="predicted"/>
<dbReference type="RefSeq" id="WP_188461330.1">
    <property type="nucleotide sequence ID" value="NZ_BAABHU010000003.1"/>
</dbReference>